<dbReference type="Proteomes" id="UP000228964">
    <property type="component" value="Unassembled WGS sequence"/>
</dbReference>
<comment type="caution">
    <text evidence="1">The sequence shown here is derived from an EMBL/GenBank/DDBJ whole genome shotgun (WGS) entry which is preliminary data.</text>
</comment>
<sequence length="60" mass="6689">MPLGPAQAASPCFLALGQDFDFGQRALSWLGRNNFLFLFLPCEIKFLNSKLQSSLFHGVK</sequence>
<evidence type="ECO:0000313" key="1">
    <source>
        <dbReference type="EMBL" id="PIT95010.1"/>
    </source>
</evidence>
<gene>
    <name evidence="1" type="ORF">COT96_02175</name>
</gene>
<reference evidence="2" key="1">
    <citation type="submission" date="2017-09" db="EMBL/GenBank/DDBJ databases">
        <title>Depth-based differentiation of microbial function through sediment-hosted aquifers and enrichment of novel symbionts in the deep terrestrial subsurface.</title>
        <authorList>
            <person name="Probst A.J."/>
            <person name="Ladd B."/>
            <person name="Jarett J.K."/>
            <person name="Geller-Mcgrath D.E."/>
            <person name="Sieber C.M.K."/>
            <person name="Emerson J.B."/>
            <person name="Anantharaman K."/>
            <person name="Thomas B.C."/>
            <person name="Malmstrom R."/>
            <person name="Stieglmeier M."/>
            <person name="Klingl A."/>
            <person name="Woyke T."/>
            <person name="Ryan C.M."/>
            <person name="Banfield J.F."/>
        </authorList>
    </citation>
    <scope>NUCLEOTIDE SEQUENCE [LARGE SCALE GENOMIC DNA]</scope>
</reference>
<name>A0A2M6WQG3_9BACT</name>
<dbReference type="EMBL" id="PFAO01000052">
    <property type="protein sequence ID" value="PIT95010.1"/>
    <property type="molecule type" value="Genomic_DNA"/>
</dbReference>
<dbReference type="AlphaFoldDB" id="A0A2M6WQG3"/>
<evidence type="ECO:0000313" key="2">
    <source>
        <dbReference type="Proteomes" id="UP000228964"/>
    </source>
</evidence>
<accession>A0A2M6WQG3</accession>
<organism evidence="1 2">
    <name type="scientific">Candidatus Falkowbacteria bacterium CG10_big_fil_rev_8_21_14_0_10_38_22</name>
    <dbReference type="NCBI Taxonomy" id="1974564"/>
    <lineage>
        <taxon>Bacteria</taxon>
        <taxon>Candidatus Falkowiibacteriota</taxon>
    </lineage>
</organism>
<protein>
    <submittedName>
        <fullName evidence="1">Uncharacterized protein</fullName>
    </submittedName>
</protein>
<proteinExistence type="predicted"/>